<comment type="caution">
    <text evidence="1">The sequence shown here is derived from an EMBL/GenBank/DDBJ whole genome shotgun (WGS) entry which is preliminary data.</text>
</comment>
<accession>A0A9X3UHL9</accession>
<dbReference type="AlphaFoldDB" id="A0A9X3UHL9"/>
<organism evidence="1 2">
    <name type="scientific">Hoeflea prorocentri</name>
    <dbReference type="NCBI Taxonomy" id="1922333"/>
    <lineage>
        <taxon>Bacteria</taxon>
        <taxon>Pseudomonadati</taxon>
        <taxon>Pseudomonadota</taxon>
        <taxon>Alphaproteobacteria</taxon>
        <taxon>Hyphomicrobiales</taxon>
        <taxon>Rhizobiaceae</taxon>
        <taxon>Hoeflea</taxon>
    </lineage>
</organism>
<protein>
    <submittedName>
        <fullName evidence="1">Uncharacterized protein</fullName>
    </submittedName>
</protein>
<reference evidence="1" key="1">
    <citation type="submission" date="2022-11" db="EMBL/GenBank/DDBJ databases">
        <title>Draft genome sequence of Hoeflea poritis E7-10 and Hoeflea prorocentri PM5-8, separated from scleractinian coral Porites lutea and marine dinoflagellate.</title>
        <authorList>
            <person name="Zhang G."/>
            <person name="Wei Q."/>
            <person name="Cai L."/>
        </authorList>
    </citation>
    <scope>NUCLEOTIDE SEQUENCE</scope>
    <source>
        <strain evidence="1">PM5-8</strain>
    </source>
</reference>
<name>A0A9X3UHL9_9HYPH</name>
<sequence>MRVFLFAGILFFSGCFTVTRWHVLERVRSALPDVNVYATKAFYSDFNCVAGVYSVQDDILAEQVLESSAPAPYRELGKTWIEVSSFKHFLEQEKSGPDQLTKEILDVVGYAEDCLEKIDASIDMIYRSLVIMTFSKNRSSVLSFLRSDMSKIYYLA</sequence>
<keyword evidence="2" id="KW-1185">Reference proteome</keyword>
<proteinExistence type="predicted"/>
<gene>
    <name evidence="1" type="ORF">OQ273_09390</name>
</gene>
<dbReference type="EMBL" id="JAPJZI010000001">
    <property type="protein sequence ID" value="MDA5398780.1"/>
    <property type="molecule type" value="Genomic_DNA"/>
</dbReference>
<evidence type="ECO:0000313" key="2">
    <source>
        <dbReference type="Proteomes" id="UP001151234"/>
    </source>
</evidence>
<evidence type="ECO:0000313" key="1">
    <source>
        <dbReference type="EMBL" id="MDA5398780.1"/>
    </source>
</evidence>
<dbReference type="Proteomes" id="UP001151234">
    <property type="component" value="Unassembled WGS sequence"/>
</dbReference>
<dbReference type="RefSeq" id="WP_267990184.1">
    <property type="nucleotide sequence ID" value="NZ_JAPJZI010000001.1"/>
</dbReference>
<dbReference type="PROSITE" id="PS51257">
    <property type="entry name" value="PROKAR_LIPOPROTEIN"/>
    <property type="match status" value="1"/>
</dbReference>